<dbReference type="Gene3D" id="3.40.50.360">
    <property type="match status" value="1"/>
</dbReference>
<dbReference type="InterPro" id="IPR003680">
    <property type="entry name" value="Flavodoxin_fold"/>
</dbReference>
<feature type="domain" description="Flavodoxin-like fold" evidence="2">
    <location>
        <begin position="2"/>
        <end position="170"/>
    </location>
</feature>
<reference evidence="3 4" key="1">
    <citation type="submission" date="2013-10" db="EMBL/GenBank/DDBJ databases">
        <title>The Genome Sequence of Acinetobacter nectaris CIP 110549.</title>
        <authorList>
            <consortium name="The Broad Institute Genomics Platform"/>
            <consortium name="The Broad Institute Genome Sequencing Center for Infectious Disease"/>
            <person name="Cerqueira G."/>
            <person name="Feldgarden M."/>
            <person name="Courvalin P."/>
            <person name="Grillot-Courvalin C."/>
            <person name="Clermont D."/>
            <person name="Rocha E."/>
            <person name="Yoon E.-J."/>
            <person name="Nemec A."/>
            <person name="Young S.K."/>
            <person name="Zeng Q."/>
            <person name="Gargeya S."/>
            <person name="Fitzgerald M."/>
            <person name="Abouelleil A."/>
            <person name="Alvarado L."/>
            <person name="Berlin A.M."/>
            <person name="Chapman S.B."/>
            <person name="Gainer-Dewar J."/>
            <person name="Goldberg J."/>
            <person name="Gnerre S."/>
            <person name="Griggs A."/>
            <person name="Gujja S."/>
            <person name="Hansen M."/>
            <person name="Howarth C."/>
            <person name="Imamovic A."/>
            <person name="Ireland A."/>
            <person name="Larimer J."/>
            <person name="McCowan C."/>
            <person name="Murphy C."/>
            <person name="Pearson M."/>
            <person name="Poon T.W."/>
            <person name="Priest M."/>
            <person name="Roberts A."/>
            <person name="Saif S."/>
            <person name="Shea T."/>
            <person name="Sykes S."/>
            <person name="Wortman J."/>
            <person name="Nusbaum C."/>
            <person name="Birren B."/>
        </authorList>
    </citation>
    <scope>NUCLEOTIDE SEQUENCE [LARGE SCALE GENOMIC DNA]</scope>
    <source>
        <strain evidence="3 4">CIP 110549</strain>
    </source>
</reference>
<dbReference type="GO" id="GO:0009055">
    <property type="term" value="F:electron transfer activity"/>
    <property type="evidence" value="ECO:0007669"/>
    <property type="project" value="TreeGrafter"/>
</dbReference>
<dbReference type="EMBL" id="AYER01000008">
    <property type="protein sequence ID" value="ESK38124.1"/>
    <property type="molecule type" value="Genomic_DNA"/>
</dbReference>
<dbReference type="RefSeq" id="WP_023273666.1">
    <property type="nucleotide sequence ID" value="NZ_KI530735.1"/>
</dbReference>
<dbReference type="InterPro" id="IPR029039">
    <property type="entry name" value="Flavoprotein-like_sf"/>
</dbReference>
<dbReference type="Pfam" id="PF02525">
    <property type="entry name" value="Flavodoxin_2"/>
    <property type="match status" value="1"/>
</dbReference>
<dbReference type="AlphaFoldDB" id="V2URY7"/>
<dbReference type="PATRIC" id="fig|1392540.3.peg.1976"/>
<proteinExistence type="predicted"/>
<dbReference type="PANTHER" id="PTHR47307">
    <property type="entry name" value="GLUTATHIONE-REGULATED POTASSIUM-EFFLUX SYSTEM ANCILLARY PROTEIN KEFG"/>
    <property type="match status" value="1"/>
</dbReference>
<dbReference type="OrthoDB" id="9798454at2"/>
<organism evidence="3 4">
    <name type="scientific">Acinetobacter nectaris CIP 110549</name>
    <dbReference type="NCBI Taxonomy" id="1392540"/>
    <lineage>
        <taxon>Bacteria</taxon>
        <taxon>Pseudomonadati</taxon>
        <taxon>Pseudomonadota</taxon>
        <taxon>Gammaproteobacteria</taxon>
        <taxon>Moraxellales</taxon>
        <taxon>Moraxellaceae</taxon>
        <taxon>Acinetobacter</taxon>
    </lineage>
</organism>
<gene>
    <name evidence="3" type="ORF">P256_02048</name>
</gene>
<protein>
    <recommendedName>
        <fullName evidence="2">Flavodoxin-like fold domain-containing protein</fullName>
    </recommendedName>
</protein>
<dbReference type="InterPro" id="IPR046980">
    <property type="entry name" value="KefG/KefF"/>
</dbReference>
<accession>V2URY7</accession>
<dbReference type="PANTHER" id="PTHR47307:SF1">
    <property type="entry name" value="GLUTATHIONE-REGULATED POTASSIUM-EFFLUX SYSTEM ANCILLARY PROTEIN KEFG"/>
    <property type="match status" value="1"/>
</dbReference>
<evidence type="ECO:0000256" key="1">
    <source>
        <dbReference type="ARBA" id="ARBA00023002"/>
    </source>
</evidence>
<keyword evidence="4" id="KW-1185">Reference proteome</keyword>
<name>V2URY7_9GAMM</name>
<dbReference type="SUPFAM" id="SSF52218">
    <property type="entry name" value="Flavoproteins"/>
    <property type="match status" value="1"/>
</dbReference>
<keyword evidence="1" id="KW-0560">Oxidoreductase</keyword>
<sequence length="186" mass="20985">MKNVLIVSGHPDLAQSIANVTILDEVKKQLPQAHIHKLDELYPNDLFNIQDEQQALLAADIIVWQFPFHWYALPAKMKKWLDDVFLHGFSHGSKAQLGGKKLILSFTTGAPAMLYHENAAMKHSIEALLVPFESLAALCNLELQEPIYTTGVSYLARENEEELKQQYTNAKNHAEKLVKLIKSLNA</sequence>
<evidence type="ECO:0000313" key="3">
    <source>
        <dbReference type="EMBL" id="ESK38124.1"/>
    </source>
</evidence>
<comment type="caution">
    <text evidence="3">The sequence shown here is derived from an EMBL/GenBank/DDBJ whole genome shotgun (WGS) entry which is preliminary data.</text>
</comment>
<dbReference type="Proteomes" id="UP000023785">
    <property type="component" value="Unassembled WGS sequence"/>
</dbReference>
<dbReference type="STRING" id="1392540.P256_02048"/>
<dbReference type="HOGENOM" id="CLU_058643_0_2_6"/>
<evidence type="ECO:0000259" key="2">
    <source>
        <dbReference type="Pfam" id="PF02525"/>
    </source>
</evidence>
<evidence type="ECO:0000313" key="4">
    <source>
        <dbReference type="Proteomes" id="UP000023785"/>
    </source>
</evidence>
<dbReference type="eggNOG" id="COG2249">
    <property type="taxonomic scope" value="Bacteria"/>
</dbReference>
<dbReference type="GO" id="GO:0003955">
    <property type="term" value="F:NAD(P)H dehydrogenase (quinone) activity"/>
    <property type="evidence" value="ECO:0007669"/>
    <property type="project" value="TreeGrafter"/>
</dbReference>
<dbReference type="GO" id="GO:0010181">
    <property type="term" value="F:FMN binding"/>
    <property type="evidence" value="ECO:0007669"/>
    <property type="project" value="TreeGrafter"/>
</dbReference>